<keyword evidence="1" id="KW-0812">Transmembrane</keyword>
<reference evidence="2" key="1">
    <citation type="submission" date="2021-01" db="EMBL/GenBank/DDBJ databases">
        <title>Fulvivirga kasyanovii gen. nov., sp nov., a novel member of the phylum Bacteroidetes isolated from seawater in a mussel farm.</title>
        <authorList>
            <person name="Zhao L.-H."/>
            <person name="Wang Z.-J."/>
        </authorList>
    </citation>
    <scope>NUCLEOTIDE SEQUENCE</scope>
    <source>
        <strain evidence="2">29W222</strain>
    </source>
</reference>
<dbReference type="RefSeq" id="WP_202855818.1">
    <property type="nucleotide sequence ID" value="NZ_JAEUGD010000023.1"/>
</dbReference>
<gene>
    <name evidence="2" type="ORF">JMN32_08175</name>
</gene>
<dbReference type="EMBL" id="JAEUGD010000023">
    <property type="protein sequence ID" value="MBL6446281.1"/>
    <property type="molecule type" value="Genomic_DNA"/>
</dbReference>
<keyword evidence="3" id="KW-1185">Reference proteome</keyword>
<keyword evidence="1" id="KW-0472">Membrane</keyword>
<accession>A0A937KB14</accession>
<comment type="caution">
    <text evidence="2">The sequence shown here is derived from an EMBL/GenBank/DDBJ whole genome shotgun (WGS) entry which is preliminary data.</text>
</comment>
<organism evidence="2 3">
    <name type="scientific">Fulvivirga marina</name>
    <dbReference type="NCBI Taxonomy" id="2494733"/>
    <lineage>
        <taxon>Bacteria</taxon>
        <taxon>Pseudomonadati</taxon>
        <taxon>Bacteroidota</taxon>
        <taxon>Cytophagia</taxon>
        <taxon>Cytophagales</taxon>
        <taxon>Fulvivirgaceae</taxon>
        <taxon>Fulvivirga</taxon>
    </lineage>
</organism>
<dbReference type="Pfam" id="PF11138">
    <property type="entry name" value="DUF2911"/>
    <property type="match status" value="1"/>
</dbReference>
<sequence length="184" mass="20775">MRKLVVAGGIIVAIIIIGMVGLRFYTKSFSPLDKAIFEGENTELVVTYSRPYKKGRKIFGDLVPYDKVWRTGANEATIFTTDKDLMIGNKLLKAGSYSLFTIPRNNSWTIIFNKEVGQWGIVPFSGESNRDPEQDALTVDVATIKTPDLFEQFTIAFEQMGHEIEMILMWDHTLIVVPMYVASN</sequence>
<dbReference type="AlphaFoldDB" id="A0A937KB14"/>
<proteinExistence type="predicted"/>
<dbReference type="InterPro" id="IPR021314">
    <property type="entry name" value="DUF2911"/>
</dbReference>
<keyword evidence="1" id="KW-1133">Transmembrane helix</keyword>
<feature type="transmembrane region" description="Helical" evidence="1">
    <location>
        <begin position="6"/>
        <end position="25"/>
    </location>
</feature>
<evidence type="ECO:0000256" key="1">
    <source>
        <dbReference type="SAM" id="Phobius"/>
    </source>
</evidence>
<evidence type="ECO:0000313" key="3">
    <source>
        <dbReference type="Proteomes" id="UP000614216"/>
    </source>
</evidence>
<name>A0A937KB14_9BACT</name>
<protein>
    <submittedName>
        <fullName evidence="2">DUF2911 domain-containing protein</fullName>
    </submittedName>
</protein>
<dbReference type="Proteomes" id="UP000614216">
    <property type="component" value="Unassembled WGS sequence"/>
</dbReference>
<evidence type="ECO:0000313" key="2">
    <source>
        <dbReference type="EMBL" id="MBL6446281.1"/>
    </source>
</evidence>